<dbReference type="EMBL" id="JAVRHU010000003">
    <property type="protein sequence ID" value="MDT0622245.1"/>
    <property type="molecule type" value="Genomic_DNA"/>
</dbReference>
<evidence type="ECO:0000313" key="8">
    <source>
        <dbReference type="Proteomes" id="UP001250662"/>
    </source>
</evidence>
<sequence length="556" mass="63266">MKYLVALSRIFVGVLFIISGLIKLNDPVGFSFKLEEYFSQGVLDLPFLMPYALAIAIVVVIIEVLLGIMLLIGFKSKFTVWSLLAMIVFFTFLTFYSAYFNKVTDCGCFGDAVKLTPWESFTKDVILLVLILILVLGVKHIKGLFGKKLNTAVLIISLVGCIAFCYQVLNHLPSKDFRPYKIGANIEEGMSVPNDAPKAIYEYAWKFEVNGQEQIILTNGDYPSVEGEFIGVETTEIQKGYEPPVHDFTIEKDGGDFTTSMLQKEKLVMVIAYDLAKSNYAVFDEVKNVTDEAIRKGYKVIAMSASSDEIGNALKREHDLNFDFYFTDETTLKTIVRSNPAVLVLEKGTILQKVHYNDLDELEFKEPDNGIYFDFNLKKSLDSIMVLDQKYRANPNMETWGLQMEIDSSNLKYVEKIIAQSGYPGKSMVGDKAGKAAWYVIQHSNKIDKYIDIIKEASGQNELPFRLYAMMLDRHLTNQNKPQIYGTQSSSYYINSPKELTFMWPLKNKDSVNIWRRRAGFGSTFEESAIDMYGEGFELKYYTIEEINRLIPELIK</sequence>
<dbReference type="Proteomes" id="UP001250662">
    <property type="component" value="Unassembled WGS sequence"/>
</dbReference>
<dbReference type="InterPro" id="IPR009908">
    <property type="entry name" value="Methylamine_util_MauE"/>
</dbReference>
<keyword evidence="2 5" id="KW-0812">Transmembrane</keyword>
<evidence type="ECO:0000313" key="7">
    <source>
        <dbReference type="EMBL" id="MDT0622245.1"/>
    </source>
</evidence>
<feature type="transmembrane region" description="Helical" evidence="5">
    <location>
        <begin position="120"/>
        <end position="137"/>
    </location>
</feature>
<dbReference type="RefSeq" id="WP_311388104.1">
    <property type="nucleotide sequence ID" value="NZ_JAVRHU010000003.1"/>
</dbReference>
<organism evidence="7 8">
    <name type="scientific">Croceitalea vernalis</name>
    <dbReference type="NCBI Taxonomy" id="3075599"/>
    <lineage>
        <taxon>Bacteria</taxon>
        <taxon>Pseudomonadati</taxon>
        <taxon>Bacteroidota</taxon>
        <taxon>Flavobacteriia</taxon>
        <taxon>Flavobacteriales</taxon>
        <taxon>Flavobacteriaceae</taxon>
        <taxon>Croceitalea</taxon>
    </lineage>
</organism>
<feature type="domain" description="Methylamine utilisation protein MauE" evidence="6">
    <location>
        <begin position="1"/>
        <end position="136"/>
    </location>
</feature>
<reference evidence="7 8" key="1">
    <citation type="submission" date="2023-09" db="EMBL/GenBank/DDBJ databases">
        <authorList>
            <person name="Rey-Velasco X."/>
        </authorList>
    </citation>
    <scope>NUCLEOTIDE SEQUENCE [LARGE SCALE GENOMIC DNA]</scope>
    <source>
        <strain evidence="7 8">P007</strain>
    </source>
</reference>
<feature type="transmembrane region" description="Helical" evidence="5">
    <location>
        <begin position="149"/>
        <end position="169"/>
    </location>
</feature>
<dbReference type="NCBIfam" id="NF045576">
    <property type="entry name" value="BT_3928_fam"/>
    <property type="match status" value="1"/>
</dbReference>
<dbReference type="InterPro" id="IPR046732">
    <property type="entry name" value="DUF6624"/>
</dbReference>
<dbReference type="Pfam" id="PF07291">
    <property type="entry name" value="MauE"/>
    <property type="match status" value="1"/>
</dbReference>
<evidence type="ECO:0000256" key="4">
    <source>
        <dbReference type="ARBA" id="ARBA00023136"/>
    </source>
</evidence>
<keyword evidence="8" id="KW-1185">Reference proteome</keyword>
<evidence type="ECO:0000256" key="5">
    <source>
        <dbReference type="SAM" id="Phobius"/>
    </source>
</evidence>
<evidence type="ECO:0000256" key="2">
    <source>
        <dbReference type="ARBA" id="ARBA00022692"/>
    </source>
</evidence>
<name>A0ABU3BJB3_9FLAO</name>
<protein>
    <submittedName>
        <fullName evidence="7">DoxX family protein</fullName>
    </submittedName>
</protein>
<feature type="transmembrane region" description="Helical" evidence="5">
    <location>
        <begin position="48"/>
        <end position="71"/>
    </location>
</feature>
<feature type="transmembrane region" description="Helical" evidence="5">
    <location>
        <begin position="78"/>
        <end position="100"/>
    </location>
</feature>
<proteinExistence type="predicted"/>
<evidence type="ECO:0000259" key="6">
    <source>
        <dbReference type="Pfam" id="PF07291"/>
    </source>
</evidence>
<keyword evidence="3 5" id="KW-1133">Transmembrane helix</keyword>
<evidence type="ECO:0000256" key="1">
    <source>
        <dbReference type="ARBA" id="ARBA00004141"/>
    </source>
</evidence>
<keyword evidence="4 5" id="KW-0472">Membrane</keyword>
<accession>A0ABU3BJB3</accession>
<comment type="caution">
    <text evidence="7">The sequence shown here is derived from an EMBL/GenBank/DDBJ whole genome shotgun (WGS) entry which is preliminary data.</text>
</comment>
<dbReference type="Pfam" id="PF20329">
    <property type="entry name" value="DUF6624"/>
    <property type="match status" value="1"/>
</dbReference>
<evidence type="ECO:0000256" key="3">
    <source>
        <dbReference type="ARBA" id="ARBA00022989"/>
    </source>
</evidence>
<gene>
    <name evidence="7" type="ORF">RM520_11455</name>
</gene>
<comment type="subcellular location">
    <subcellularLocation>
        <location evidence="1">Membrane</location>
        <topology evidence="1">Multi-pass membrane protein</topology>
    </subcellularLocation>
</comment>